<dbReference type="PROSITE" id="PS51642">
    <property type="entry name" value="HEMOPEXIN_2"/>
    <property type="match status" value="1"/>
</dbReference>
<protein>
    <submittedName>
        <fullName evidence="1">Uncharacterized protein</fullName>
    </submittedName>
</protein>
<keyword evidence="2" id="KW-1185">Reference proteome</keyword>
<reference evidence="1 2" key="1">
    <citation type="submission" date="2021-03" db="EMBL/GenBank/DDBJ databases">
        <title>Complete genome of Streptomyces formicae strain 1H-GS9 (DSM 100524).</title>
        <authorList>
            <person name="Atanasov K.E."/>
            <person name="Altabella T."/>
            <person name="Ferrer A."/>
        </authorList>
    </citation>
    <scope>NUCLEOTIDE SEQUENCE [LARGE SCALE GENOMIC DNA]</scope>
    <source>
        <strain evidence="1 2">1H-GS9</strain>
    </source>
</reference>
<dbReference type="InterPro" id="IPR018487">
    <property type="entry name" value="Hemopexin-like_repeat"/>
</dbReference>
<accession>A0ABY3WK90</accession>
<organism evidence="1 2">
    <name type="scientific">Streptomyces formicae</name>
    <dbReference type="NCBI Taxonomy" id="1616117"/>
    <lineage>
        <taxon>Bacteria</taxon>
        <taxon>Bacillati</taxon>
        <taxon>Actinomycetota</taxon>
        <taxon>Actinomycetes</taxon>
        <taxon>Kitasatosporales</taxon>
        <taxon>Streptomycetaceae</taxon>
        <taxon>Streptomyces</taxon>
    </lineage>
</organism>
<dbReference type="RefSeq" id="WP_242331751.1">
    <property type="nucleotide sequence ID" value="NZ_CP071872.1"/>
</dbReference>
<name>A0ABY3WK90_9ACTN</name>
<dbReference type="Proteomes" id="UP000828924">
    <property type="component" value="Chromosome"/>
</dbReference>
<sequence>MTKPTKPTKPTLALPAALARDPVMREFAERLALMLEPFPRALEDFPRLLDAWRTDPAWLDWLSQITGAPDTPQWDEAARRAAVEAAAALAAQQGTHEALIREAGLLGWELSISDPGQVTTTDQWFGPRRSLVVALAWSPADTVRLVSARPQLDAIVRRHCPAHVPYTVVVGEGFTPSAALSLPSDVGDTGQPRTVFFYGPHPEGDQTVGYDLSVPAPVPGPRRLDARWSGLAQLGSVGKNFGKGSAGHIDAAVCYPDLGFYLISGDEVAVWDKSAEAFNKIAGLNSIFPNLPRRQATQALDGTVAIRIPLIDDVLSIASGNDKGLYVFSGEHSIRYSSPGATNPETKTIKELYTTDLPPEFHRNLDAVVEDPFREGIHYLIKGPQCAEADGFTYKATHLIRDLWPGLPVRTASEQTGGGALTIEATLVPLHSGFRLSYFARALTEGAQVYLYEGTKKTSGELAALTPVGQKPAPGSVGNVLFEGSVLTSPGGYTLYYADPAFNKWLSDPAEFTAILKKEDYGTFSLKGDAGGKTANRKNPVFTCQTRYPQGATLSLYNADEKASELDQAQKEIPTPLFSKPIATISDSQDVTADKTFPPGPYKAYLLARDGHAFLAEPLKDIALTLDPSAIGTLHLGGTEADDQKGTIPLDRKPVISYTPSGDETWTSGTLHIFPQTPQDASPNTLPAAAAVLTYDTVDLKSPFTLTGSLQVGGYIAYFCAGKAWLAKPKRFTVTAPAASGELKVKTPSSNGTANVLTYTTKYADNGNRIVVIPEHDTKPPEINTDLSQWHDCVYHLAATKQNDEITITAADLLPQASSLEAMPGVYDVHFVTDTGAPLAAPTKISVTLAPSQYETLRITDPEHPETGITTASTVTVEYTNKYFSPNHDHHIAVNGPAGWITNTKIQQGQTRQTIPVASKPGRYTINYWAYPVPLAAPLAYLVHAAPAGAITLPQTSPNVGDKISVGYQTEFPWTEGTSDPNRIEIYNKNDQPGKSQPVQSLKAPGKTGTVEAVGLPGGQYRVHFLGKDNSTLAPAQDIEVKARTVILHIADTTHDRWTVKPVSLKDCRAGNESTVPATPIKGTPAYTDVTFTQSTVTNEMSGTLECTHPEYDQKLNITWTMKTADESITYKTTDSDELTAKFSSDKTTWNNPASGTGPNAQIWVNLQNAKHRTLSATITNTFPFVLQLKEAPQPDNATPTTAPQDIPKEEAKKFTYTTDSSPEDSKGTVTYKFTPPDKPEQTLTLSWASHPDKKPPEYTFTLPDKATIEGDKNVWTINAVPKDGKNIWTISRRQSS</sequence>
<gene>
    <name evidence="1" type="ORF">J4032_17340</name>
</gene>
<dbReference type="Gene3D" id="2.110.10.10">
    <property type="entry name" value="Hemopexin-like domain"/>
    <property type="match status" value="1"/>
</dbReference>
<dbReference type="Pfam" id="PF09684">
    <property type="entry name" value="Tail_P2_I"/>
    <property type="match status" value="1"/>
</dbReference>
<evidence type="ECO:0000313" key="2">
    <source>
        <dbReference type="Proteomes" id="UP000828924"/>
    </source>
</evidence>
<evidence type="ECO:0000313" key="1">
    <source>
        <dbReference type="EMBL" id="UNM13033.1"/>
    </source>
</evidence>
<proteinExistence type="predicted"/>
<dbReference type="InterPro" id="IPR036375">
    <property type="entry name" value="Hemopexin-like_dom_sf"/>
</dbReference>
<dbReference type="EMBL" id="CP071872">
    <property type="protein sequence ID" value="UNM13033.1"/>
    <property type="molecule type" value="Genomic_DNA"/>
</dbReference>
<dbReference type="Gene3D" id="2.60.270.50">
    <property type="match status" value="1"/>
</dbReference>
<dbReference type="InterPro" id="IPR006521">
    <property type="entry name" value="Tail_protein_I"/>
</dbReference>
<dbReference type="SUPFAM" id="SSF50923">
    <property type="entry name" value="Hemopexin-like domain"/>
    <property type="match status" value="1"/>
</dbReference>